<organism evidence="6 7">
    <name type="scientific">Paracidovorax avenae (strain ATCC 19860 / DSM 7227 / CCUG 15838 / JCM 20985 / LMG 2117 / NCPPB 1011)</name>
    <name type="common">Acidovorax avenae</name>
    <dbReference type="NCBI Taxonomy" id="643561"/>
    <lineage>
        <taxon>Bacteria</taxon>
        <taxon>Pseudomonadati</taxon>
        <taxon>Pseudomonadota</taxon>
        <taxon>Betaproteobacteria</taxon>
        <taxon>Burkholderiales</taxon>
        <taxon>Comamonadaceae</taxon>
        <taxon>Paracidovorax</taxon>
    </lineage>
</organism>
<dbReference type="RefSeq" id="WP_013595422.1">
    <property type="nucleotide sequence ID" value="NC_015138.1"/>
</dbReference>
<dbReference type="GO" id="GO:0006935">
    <property type="term" value="P:chemotaxis"/>
    <property type="evidence" value="ECO:0007669"/>
    <property type="project" value="UniProtKB-KW"/>
</dbReference>
<dbReference type="PRINTS" id="PR00260">
    <property type="entry name" value="CHEMTRNSDUCR"/>
</dbReference>
<proteinExistence type="inferred from homology"/>
<protein>
    <submittedName>
        <fullName evidence="6">Chemotaxis sensory transducer</fullName>
    </submittedName>
</protein>
<keyword evidence="7" id="KW-1185">Reference proteome</keyword>
<feature type="domain" description="Methyl-accepting transducer" evidence="5">
    <location>
        <begin position="48"/>
        <end position="208"/>
    </location>
</feature>
<dbReference type="SUPFAM" id="SSF58104">
    <property type="entry name" value="Methyl-accepting chemotaxis protein (MCP) signaling domain"/>
    <property type="match status" value="1"/>
</dbReference>
<dbReference type="HOGENOM" id="CLU_099349_0_0_4"/>
<feature type="coiled-coil region" evidence="4">
    <location>
        <begin position="56"/>
        <end position="90"/>
    </location>
</feature>
<dbReference type="GO" id="GO:0005886">
    <property type="term" value="C:plasma membrane"/>
    <property type="evidence" value="ECO:0007669"/>
    <property type="project" value="TreeGrafter"/>
</dbReference>
<dbReference type="PANTHER" id="PTHR43531">
    <property type="entry name" value="PROTEIN ICFG"/>
    <property type="match status" value="1"/>
</dbReference>
<keyword evidence="3" id="KW-0807">Transducer</keyword>
<evidence type="ECO:0000256" key="1">
    <source>
        <dbReference type="ARBA" id="ARBA00022500"/>
    </source>
</evidence>
<dbReference type="Gene3D" id="1.10.287.950">
    <property type="entry name" value="Methyl-accepting chemotaxis protein"/>
    <property type="match status" value="1"/>
</dbReference>
<reference evidence="6" key="1">
    <citation type="submission" date="2011-02" db="EMBL/GenBank/DDBJ databases">
        <title>Complete sequence of Acidovorax avenae subsp. avenae ATCC 19860.</title>
        <authorList>
            <consortium name="US DOE Joint Genome Institute"/>
            <person name="Lucas S."/>
            <person name="Copeland A."/>
            <person name="Lapidus A."/>
            <person name="Cheng J.-F."/>
            <person name="Goodwin L."/>
            <person name="Pitluck S."/>
            <person name="Chertkov O."/>
            <person name="Held B."/>
            <person name="Detter J.C."/>
            <person name="Han C."/>
            <person name="Tapia R."/>
            <person name="Land M."/>
            <person name="Hauser L."/>
            <person name="Kyrpides N."/>
            <person name="Ivanova N."/>
            <person name="Ovchinnikova G."/>
            <person name="Pagani I."/>
            <person name="Gordon S."/>
            <person name="Woyke T."/>
        </authorList>
    </citation>
    <scope>NUCLEOTIDE SEQUENCE</scope>
    <source>
        <strain evidence="6">ATCC 19860</strain>
    </source>
</reference>
<dbReference type="PANTHER" id="PTHR43531:SF11">
    <property type="entry name" value="METHYL-ACCEPTING CHEMOTAXIS PROTEIN 3"/>
    <property type="match status" value="1"/>
</dbReference>
<comment type="similarity">
    <text evidence="2">Belongs to the methyl-accepting chemotaxis (MCP) protein family.</text>
</comment>
<accession>F0Q6I5</accession>
<dbReference type="PROSITE" id="PS50111">
    <property type="entry name" value="CHEMOTAXIS_TRANSDUC_2"/>
    <property type="match status" value="1"/>
</dbReference>
<dbReference type="InterPro" id="IPR004090">
    <property type="entry name" value="Chemotax_Me-accpt_rcpt"/>
</dbReference>
<dbReference type="InterPro" id="IPR004089">
    <property type="entry name" value="MCPsignal_dom"/>
</dbReference>
<dbReference type="Proteomes" id="UP000002482">
    <property type="component" value="Chromosome"/>
</dbReference>
<keyword evidence="1" id="KW-0145">Chemotaxis</keyword>
<gene>
    <name evidence="6" type="ordered locus">Acav_3029</name>
</gene>
<dbReference type="GO" id="GO:0004888">
    <property type="term" value="F:transmembrane signaling receptor activity"/>
    <property type="evidence" value="ECO:0007669"/>
    <property type="project" value="InterPro"/>
</dbReference>
<evidence type="ECO:0000259" key="5">
    <source>
        <dbReference type="PROSITE" id="PS50111"/>
    </source>
</evidence>
<keyword evidence="4" id="KW-0175">Coiled coil</keyword>
<name>F0Q6I5_PARA1</name>
<dbReference type="EMBL" id="CP002521">
    <property type="protein sequence ID" value="ADX46931.1"/>
    <property type="molecule type" value="Genomic_DNA"/>
</dbReference>
<dbReference type="AlphaFoldDB" id="F0Q6I5"/>
<evidence type="ECO:0000313" key="7">
    <source>
        <dbReference type="Proteomes" id="UP000002482"/>
    </source>
</evidence>
<evidence type="ECO:0000256" key="2">
    <source>
        <dbReference type="ARBA" id="ARBA00029447"/>
    </source>
</evidence>
<sequence>MTWGMEYTMAQEWMWLAAGCLLGGGLTAAIAAWRAAHRRAGEDRARSQALAVQQAADASRHAAEALQERCAQLEAELVQAQRQFDDAAAEWQHRLGESDQASEQRTRQLGENTLHHALTQAEALRELQGIGKTFERWHADMSTLVAHNRSLHDKNDAFSQIVRKMVIVALNASIEAARAGVAGRGFDVVATEMRELSASAERLSRDYRTSLYENDLIATTTFQDMQAGGKMVINAAMGLELANRRIQAALGGGDGDGQGSLLETA</sequence>
<evidence type="ECO:0000313" key="6">
    <source>
        <dbReference type="EMBL" id="ADX46931.1"/>
    </source>
</evidence>
<evidence type="ECO:0000256" key="3">
    <source>
        <dbReference type="PROSITE-ProRule" id="PRU00284"/>
    </source>
</evidence>
<dbReference type="KEGG" id="aaa:Acav_3029"/>
<dbReference type="InterPro" id="IPR051310">
    <property type="entry name" value="MCP_chemotaxis"/>
</dbReference>
<dbReference type="Pfam" id="PF00015">
    <property type="entry name" value="MCPsignal"/>
    <property type="match status" value="1"/>
</dbReference>
<dbReference type="GO" id="GO:0007165">
    <property type="term" value="P:signal transduction"/>
    <property type="evidence" value="ECO:0007669"/>
    <property type="project" value="UniProtKB-KW"/>
</dbReference>
<dbReference type="GeneID" id="34236847"/>
<evidence type="ECO:0000256" key="4">
    <source>
        <dbReference type="SAM" id="Coils"/>
    </source>
</evidence>